<dbReference type="PANTHER" id="PTHR12461">
    <property type="entry name" value="HYPOXIA-INDUCIBLE FACTOR 1 ALPHA INHIBITOR-RELATED"/>
    <property type="match status" value="1"/>
</dbReference>
<dbReference type="InterPro" id="IPR014710">
    <property type="entry name" value="RmlC-like_jellyroll"/>
</dbReference>
<reference evidence="3" key="1">
    <citation type="submission" date="2015-02" db="EMBL/GenBank/DDBJ databases">
        <title>Genome sequencing for Strongylocentrotus purpuratus.</title>
        <authorList>
            <person name="Murali S."/>
            <person name="Liu Y."/>
            <person name="Vee V."/>
            <person name="English A."/>
            <person name="Wang M."/>
            <person name="Skinner E."/>
            <person name="Han Y."/>
            <person name="Muzny D.M."/>
            <person name="Worley K.C."/>
            <person name="Gibbs R.A."/>
        </authorList>
    </citation>
    <scope>NUCLEOTIDE SEQUENCE</scope>
</reference>
<sequence length="257" mass="29788">MYFDDKKASNQKEFSPKTRLMEMTIPEFVQLMEEKKGGTDKVYLQQALNDSVGPSIVEDFVRFNWNWVTDYQKKNSWGPLTSNLLLVSMEGNVTPAHYDEQENFFAQVKGYKRFIMFPPSQFDRLYPFPVHHPNDRQSQVNFDDPDFERFPKFRNAKAVEAVVGPGDVIYIPMYWWHHVESLLHGGVTVSVTFWFKAGAGPKQVEYPLTPQQKVSITRNIEKMLFEVLKDPKEVASLFHLIVDGRYDLPADPMPPSS</sequence>
<dbReference type="Proteomes" id="UP000007110">
    <property type="component" value="Unassembled WGS sequence"/>
</dbReference>
<dbReference type="Gene3D" id="2.60.120.10">
    <property type="entry name" value="Jelly Rolls"/>
    <property type="match status" value="1"/>
</dbReference>
<dbReference type="SUPFAM" id="SSF51197">
    <property type="entry name" value="Clavaminate synthase-like"/>
    <property type="match status" value="1"/>
</dbReference>
<dbReference type="Pfam" id="PF13621">
    <property type="entry name" value="Cupin_8"/>
    <property type="match status" value="1"/>
</dbReference>
<dbReference type="CTD" id="55662"/>
<dbReference type="InterPro" id="IPR027452">
    <property type="entry name" value="FIH-1_dom_II"/>
</dbReference>
<dbReference type="AlphaFoldDB" id="A0A7M7SVT8"/>
<dbReference type="InterPro" id="IPR003347">
    <property type="entry name" value="JmjC_dom"/>
</dbReference>
<evidence type="ECO:0000313" key="3">
    <source>
        <dbReference type="Proteomes" id="UP000007110"/>
    </source>
</evidence>
<dbReference type="EnsemblMetazoa" id="XM_030979265">
    <property type="protein sequence ID" value="XP_030835125"/>
    <property type="gene ID" value="LOC589503"/>
</dbReference>
<dbReference type="InterPro" id="IPR041667">
    <property type="entry name" value="Cupin_8"/>
</dbReference>
<name>A0A7M7SVT8_STRPU</name>
<dbReference type="GO" id="GO:0005737">
    <property type="term" value="C:cytoplasm"/>
    <property type="evidence" value="ECO:0000318"/>
    <property type="project" value="GO_Central"/>
</dbReference>
<evidence type="ECO:0000313" key="2">
    <source>
        <dbReference type="EnsemblMetazoa" id="XP_030835125"/>
    </source>
</evidence>
<dbReference type="GeneID" id="589503"/>
<dbReference type="OrthoDB" id="47172at2759"/>
<dbReference type="PROSITE" id="PS51184">
    <property type="entry name" value="JMJC"/>
    <property type="match status" value="1"/>
</dbReference>
<dbReference type="FunFam" id="2.60.120.10:FF:000042">
    <property type="entry name" value="Hypoxia-inducible factor 1-alpha inhibitor"/>
    <property type="match status" value="1"/>
</dbReference>
<dbReference type="FunCoup" id="A0A7M7SVT8">
    <property type="interactions" value="441"/>
</dbReference>
<dbReference type="GO" id="GO:0036139">
    <property type="term" value="F:peptidyl-histidine dioxygenase activity"/>
    <property type="evidence" value="ECO:0000318"/>
    <property type="project" value="GO_Central"/>
</dbReference>
<dbReference type="OMA" id="YPLKAFQ"/>
<evidence type="ECO:0000259" key="1">
    <source>
        <dbReference type="PROSITE" id="PS51184"/>
    </source>
</evidence>
<dbReference type="GO" id="GO:0030947">
    <property type="term" value="P:regulation of vascular endothelial growth factor receptor signaling pathway"/>
    <property type="evidence" value="ECO:0000318"/>
    <property type="project" value="GO_Central"/>
</dbReference>
<keyword evidence="3" id="KW-1185">Reference proteome</keyword>
<dbReference type="Gene3D" id="1.10.287.1010">
    <property type="entry name" value="Clavaminate synthase-like"/>
    <property type="match status" value="1"/>
</dbReference>
<dbReference type="PANTHER" id="PTHR12461:SF105">
    <property type="entry name" value="HYPOXIA-INDUCIBLE FACTOR 1-ALPHA INHIBITOR"/>
    <property type="match status" value="1"/>
</dbReference>
<protein>
    <recommendedName>
        <fullName evidence="1">JmjC domain-containing protein</fullName>
    </recommendedName>
</protein>
<dbReference type="GO" id="GO:0005634">
    <property type="term" value="C:nucleus"/>
    <property type="evidence" value="ECO:0000318"/>
    <property type="project" value="GO_Central"/>
</dbReference>
<dbReference type="SMART" id="SM00558">
    <property type="entry name" value="JmjC"/>
    <property type="match status" value="1"/>
</dbReference>
<dbReference type="GO" id="GO:0036140">
    <property type="term" value="F:[protein]-asparagine 3-dioxygenase activity"/>
    <property type="evidence" value="ECO:0000318"/>
    <property type="project" value="GO_Central"/>
</dbReference>
<feature type="domain" description="JmjC" evidence="1">
    <location>
        <begin position="42"/>
        <end position="210"/>
    </location>
</feature>
<reference evidence="2" key="2">
    <citation type="submission" date="2021-01" db="UniProtKB">
        <authorList>
            <consortium name="EnsemblMetazoa"/>
        </authorList>
    </citation>
    <scope>IDENTIFICATION</scope>
</reference>
<organism evidence="2 3">
    <name type="scientific">Strongylocentrotus purpuratus</name>
    <name type="common">Purple sea urchin</name>
    <dbReference type="NCBI Taxonomy" id="7668"/>
    <lineage>
        <taxon>Eukaryota</taxon>
        <taxon>Metazoa</taxon>
        <taxon>Echinodermata</taxon>
        <taxon>Eleutherozoa</taxon>
        <taxon>Echinozoa</taxon>
        <taxon>Echinoidea</taxon>
        <taxon>Euechinoidea</taxon>
        <taxon>Echinacea</taxon>
        <taxon>Camarodonta</taxon>
        <taxon>Echinidea</taxon>
        <taxon>Strongylocentrotidae</taxon>
        <taxon>Strongylocentrotus</taxon>
    </lineage>
</organism>
<accession>A0A7M7SVT8</accession>
<proteinExistence type="predicted"/>
<dbReference type="RefSeq" id="XP_030835125.1">
    <property type="nucleotide sequence ID" value="XM_030979265.1"/>
</dbReference>
<dbReference type="InParanoid" id="A0A7M7SVT8"/>
<dbReference type="GO" id="GO:0045746">
    <property type="term" value="P:negative regulation of Notch signaling pathway"/>
    <property type="evidence" value="ECO:0000318"/>
    <property type="project" value="GO_Central"/>
</dbReference>
<dbReference type="KEGG" id="spu:589503"/>